<organism evidence="2 3">
    <name type="scientific">Lupinus albus</name>
    <name type="common">White lupine</name>
    <name type="synonym">Lupinus termis</name>
    <dbReference type="NCBI Taxonomy" id="3870"/>
    <lineage>
        <taxon>Eukaryota</taxon>
        <taxon>Viridiplantae</taxon>
        <taxon>Streptophyta</taxon>
        <taxon>Embryophyta</taxon>
        <taxon>Tracheophyta</taxon>
        <taxon>Spermatophyta</taxon>
        <taxon>Magnoliopsida</taxon>
        <taxon>eudicotyledons</taxon>
        <taxon>Gunneridae</taxon>
        <taxon>Pentapetalae</taxon>
        <taxon>rosids</taxon>
        <taxon>fabids</taxon>
        <taxon>Fabales</taxon>
        <taxon>Fabaceae</taxon>
        <taxon>Papilionoideae</taxon>
        <taxon>50 kb inversion clade</taxon>
        <taxon>genistoids sensu lato</taxon>
        <taxon>core genistoids</taxon>
        <taxon>Genisteae</taxon>
        <taxon>Lupinus</taxon>
    </lineage>
</organism>
<proteinExistence type="predicted"/>
<evidence type="ECO:0008006" key="4">
    <source>
        <dbReference type="Google" id="ProtNLM"/>
    </source>
</evidence>
<evidence type="ECO:0000313" key="3">
    <source>
        <dbReference type="Proteomes" id="UP000447434"/>
    </source>
</evidence>
<feature type="transmembrane region" description="Helical" evidence="1">
    <location>
        <begin position="48"/>
        <end position="68"/>
    </location>
</feature>
<dbReference type="Proteomes" id="UP000447434">
    <property type="component" value="Chromosome 16"/>
</dbReference>
<dbReference type="AlphaFoldDB" id="A0A6A4PCS0"/>
<keyword evidence="1" id="KW-0472">Membrane</keyword>
<gene>
    <name evidence="2" type="ORF">Lalb_Chr16g0382821</name>
</gene>
<evidence type="ECO:0000313" key="2">
    <source>
        <dbReference type="EMBL" id="KAE9597077.1"/>
    </source>
</evidence>
<dbReference type="EMBL" id="WOCE01000016">
    <property type="protein sequence ID" value="KAE9597077.1"/>
    <property type="molecule type" value="Genomic_DNA"/>
</dbReference>
<keyword evidence="1" id="KW-0812">Transmembrane</keyword>
<evidence type="ECO:0000256" key="1">
    <source>
        <dbReference type="SAM" id="Phobius"/>
    </source>
</evidence>
<dbReference type="OrthoDB" id="775052at2759"/>
<comment type="caution">
    <text evidence="2">The sequence shown here is derived from an EMBL/GenBank/DDBJ whole genome shotgun (WGS) entry which is preliminary data.</text>
</comment>
<sequence length="88" mass="10204">MPSFLRKNITMEVERMVQLMLLFWRKPSSCVALVGENHTAARFSTRLKFNLFALLVFLFLLLAIIFTFQHLGQLSFYSSSLKLSFAII</sequence>
<keyword evidence="3" id="KW-1185">Reference proteome</keyword>
<protein>
    <recommendedName>
        <fullName evidence="4">Transmembrane protein</fullName>
    </recommendedName>
</protein>
<name>A0A6A4PCS0_LUPAL</name>
<accession>A0A6A4PCS0</accession>
<reference evidence="3" key="1">
    <citation type="journal article" date="2020" name="Nat. Commun.">
        <title>Genome sequence of the cluster root forming white lupin.</title>
        <authorList>
            <person name="Hufnagel B."/>
            <person name="Marques A."/>
            <person name="Soriano A."/>
            <person name="Marques L."/>
            <person name="Divol F."/>
            <person name="Doumas P."/>
            <person name="Sallet E."/>
            <person name="Mancinotti D."/>
            <person name="Carrere S."/>
            <person name="Marande W."/>
            <person name="Arribat S."/>
            <person name="Keller J."/>
            <person name="Huneau C."/>
            <person name="Blein T."/>
            <person name="Aime D."/>
            <person name="Laguerre M."/>
            <person name="Taylor J."/>
            <person name="Schubert V."/>
            <person name="Nelson M."/>
            <person name="Geu-Flores F."/>
            <person name="Crespi M."/>
            <person name="Gallardo-Guerrero K."/>
            <person name="Delaux P.-M."/>
            <person name="Salse J."/>
            <person name="Berges H."/>
            <person name="Guyot R."/>
            <person name="Gouzy J."/>
            <person name="Peret B."/>
        </authorList>
    </citation>
    <scope>NUCLEOTIDE SEQUENCE [LARGE SCALE GENOMIC DNA]</scope>
    <source>
        <strain evidence="3">cv. Amiga</strain>
    </source>
</reference>
<keyword evidence="1" id="KW-1133">Transmembrane helix</keyword>